<dbReference type="GO" id="GO:0000976">
    <property type="term" value="F:transcription cis-regulatory region binding"/>
    <property type="evidence" value="ECO:0007669"/>
    <property type="project" value="TreeGrafter"/>
</dbReference>
<keyword evidence="6" id="KW-0539">Nucleus</keyword>
<keyword evidence="10" id="KW-1185">Reference proteome</keyword>
<dbReference type="GO" id="GO:0008270">
    <property type="term" value="F:zinc ion binding"/>
    <property type="evidence" value="ECO:0007669"/>
    <property type="project" value="InterPro"/>
</dbReference>
<dbReference type="InterPro" id="IPR021858">
    <property type="entry name" value="Fun_TF"/>
</dbReference>
<keyword evidence="2" id="KW-0862">Zinc</keyword>
<feature type="compositionally biased region" description="Polar residues" evidence="7">
    <location>
        <begin position="97"/>
        <end position="123"/>
    </location>
</feature>
<dbReference type="Pfam" id="PF11951">
    <property type="entry name" value="Fungal_trans_2"/>
    <property type="match status" value="2"/>
</dbReference>
<dbReference type="PROSITE" id="PS50048">
    <property type="entry name" value="ZN2_CY6_FUNGAL_2"/>
    <property type="match status" value="1"/>
</dbReference>
<evidence type="ECO:0000256" key="5">
    <source>
        <dbReference type="ARBA" id="ARBA00023163"/>
    </source>
</evidence>
<gene>
    <name evidence="9" type="ORF">N0V93_008078</name>
</gene>
<organism evidence="9 10">
    <name type="scientific">Gnomoniopsis smithogilvyi</name>
    <dbReference type="NCBI Taxonomy" id="1191159"/>
    <lineage>
        <taxon>Eukaryota</taxon>
        <taxon>Fungi</taxon>
        <taxon>Dikarya</taxon>
        <taxon>Ascomycota</taxon>
        <taxon>Pezizomycotina</taxon>
        <taxon>Sordariomycetes</taxon>
        <taxon>Sordariomycetidae</taxon>
        <taxon>Diaporthales</taxon>
        <taxon>Gnomoniaceae</taxon>
        <taxon>Gnomoniopsis</taxon>
    </lineage>
</organism>
<evidence type="ECO:0000313" key="9">
    <source>
        <dbReference type="EMBL" id="KAJ4387486.1"/>
    </source>
</evidence>
<dbReference type="PROSITE" id="PS00463">
    <property type="entry name" value="ZN2_CY6_FUNGAL_1"/>
    <property type="match status" value="1"/>
</dbReference>
<name>A0A9W8YMJ0_9PEZI</name>
<evidence type="ECO:0000256" key="3">
    <source>
        <dbReference type="ARBA" id="ARBA00023015"/>
    </source>
</evidence>
<dbReference type="SUPFAM" id="SSF57701">
    <property type="entry name" value="Zn2/Cys6 DNA-binding domain"/>
    <property type="match status" value="1"/>
</dbReference>
<dbReference type="EMBL" id="JAPEVB010000005">
    <property type="protein sequence ID" value="KAJ4387486.1"/>
    <property type="molecule type" value="Genomic_DNA"/>
</dbReference>
<accession>A0A9W8YMJ0</accession>
<evidence type="ECO:0000256" key="6">
    <source>
        <dbReference type="ARBA" id="ARBA00023242"/>
    </source>
</evidence>
<dbReference type="InterPro" id="IPR036864">
    <property type="entry name" value="Zn2-C6_fun-type_DNA-bd_sf"/>
</dbReference>
<evidence type="ECO:0000256" key="2">
    <source>
        <dbReference type="ARBA" id="ARBA00022833"/>
    </source>
</evidence>
<keyword evidence="5" id="KW-0804">Transcription</keyword>
<evidence type="ECO:0000256" key="4">
    <source>
        <dbReference type="ARBA" id="ARBA00023125"/>
    </source>
</evidence>
<proteinExistence type="predicted"/>
<dbReference type="GO" id="GO:0005634">
    <property type="term" value="C:nucleus"/>
    <property type="evidence" value="ECO:0007669"/>
    <property type="project" value="UniProtKB-SubCell"/>
</dbReference>
<dbReference type="OrthoDB" id="5386330at2759"/>
<comment type="subcellular location">
    <subcellularLocation>
        <location evidence="1">Nucleus</location>
    </subcellularLocation>
</comment>
<protein>
    <recommendedName>
        <fullName evidence="8">Zn(2)-C6 fungal-type domain-containing protein</fullName>
    </recommendedName>
</protein>
<dbReference type="GO" id="GO:0000981">
    <property type="term" value="F:DNA-binding transcription factor activity, RNA polymerase II-specific"/>
    <property type="evidence" value="ECO:0007669"/>
    <property type="project" value="InterPro"/>
</dbReference>
<comment type="caution">
    <text evidence="9">The sequence shown here is derived from an EMBL/GenBank/DDBJ whole genome shotgun (WGS) entry which is preliminary data.</text>
</comment>
<feature type="compositionally biased region" description="Polar residues" evidence="7">
    <location>
        <begin position="448"/>
        <end position="458"/>
    </location>
</feature>
<evidence type="ECO:0000259" key="8">
    <source>
        <dbReference type="PROSITE" id="PS50048"/>
    </source>
</evidence>
<reference evidence="9" key="1">
    <citation type="submission" date="2022-10" db="EMBL/GenBank/DDBJ databases">
        <title>Tapping the CABI collections for fungal endophytes: first genome assemblies for Collariella, Neodidymelliopsis, Ascochyta clinopodiicola, Didymella pomorum, Didymosphaeria variabile, Neocosmospora piperis and Neocucurbitaria cava.</title>
        <authorList>
            <person name="Hill R."/>
        </authorList>
    </citation>
    <scope>NUCLEOTIDE SEQUENCE</scope>
    <source>
        <strain evidence="9">IMI 355082</strain>
    </source>
</reference>
<dbReference type="CDD" id="cd00067">
    <property type="entry name" value="GAL4"/>
    <property type="match status" value="1"/>
</dbReference>
<feature type="region of interest" description="Disordered" evidence="7">
    <location>
        <begin position="90"/>
        <end position="135"/>
    </location>
</feature>
<dbReference type="PANTHER" id="PTHR37534">
    <property type="entry name" value="TRANSCRIPTIONAL ACTIVATOR PROTEIN UGA3"/>
    <property type="match status" value="1"/>
</dbReference>
<feature type="domain" description="Zn(2)-C6 fungal-type" evidence="8">
    <location>
        <begin position="9"/>
        <end position="37"/>
    </location>
</feature>
<keyword evidence="3" id="KW-0805">Transcription regulation</keyword>
<keyword evidence="4" id="KW-0238">DNA-binding</keyword>
<dbReference type="GO" id="GO:0045944">
    <property type="term" value="P:positive regulation of transcription by RNA polymerase II"/>
    <property type="evidence" value="ECO:0007669"/>
    <property type="project" value="TreeGrafter"/>
</dbReference>
<dbReference type="Proteomes" id="UP001140453">
    <property type="component" value="Unassembled WGS sequence"/>
</dbReference>
<evidence type="ECO:0000256" key="1">
    <source>
        <dbReference type="ARBA" id="ARBA00004123"/>
    </source>
</evidence>
<dbReference type="AlphaFoldDB" id="A0A9W8YMJ0"/>
<evidence type="ECO:0000313" key="10">
    <source>
        <dbReference type="Proteomes" id="UP001140453"/>
    </source>
</evidence>
<dbReference type="PANTHER" id="PTHR37534:SF17">
    <property type="entry name" value="ZN(2)-C6 FUNGAL-TYPE DOMAIN-CONTAINING PROTEIN"/>
    <property type="match status" value="1"/>
</dbReference>
<dbReference type="InterPro" id="IPR001138">
    <property type="entry name" value="Zn2Cys6_DnaBD"/>
</dbReference>
<evidence type="ECO:0000256" key="7">
    <source>
        <dbReference type="SAM" id="MobiDB-lite"/>
    </source>
</evidence>
<sequence>MGSDKPKKSCFNCTKRRIVCDLTPSKCKKCEKKGLECPGYGVRYRFTNGQTVSLSEIGPSEGSSAAAAPSGGHQNILKWVDNSKRVKKRRGFDVGGTSLNTGQSTAPTDSARGQSDFETTPAQGQKDADGNRSSAVAVQTSSLVVTVVPADVLQTHHEQRSLTVSHEVESSSSPDREAVVEITRKDWPPPTTAFPTGMLNLRPLLSNRDPQIRLLFDHFSAYVSPVMLMYDDRANGYRHQILPLAHSDPVVERAVCVAAAFHLSSTMPQLRLPAEEGRAAIIKKLSSMSFDLSDATWATILVLIVAELITGHEHILTLYKILVAFLEARSQAMGPTGLAGGSPLGEFLYYQSRLISFFAYPILGESSKALTDISHIFKDPLEVLEKDAPRQHMSLDFLVTTDEAQASNLTLVDSRTQLYIDIVREATEIYLLRVKAPDNSSSISASSQPRTHSGTTRAASDGTDSRLASIRCLFEKVNPSAPGSHTMVWPAFVAAAESQQNDDRMFFTAVLQRIWDSTGYANVLKGLDALPEIWEQQKRGRNWTSMLSTLKTVVM</sequence>
<feature type="region of interest" description="Disordered" evidence="7">
    <location>
        <begin position="439"/>
        <end position="462"/>
    </location>
</feature>